<dbReference type="FunFam" id="1.20.1050.10:FF:000007">
    <property type="entry name" value="Glutathione S-transferase 1-1"/>
    <property type="match status" value="1"/>
</dbReference>
<evidence type="ECO:0000259" key="4">
    <source>
        <dbReference type="PROSITE" id="PS50405"/>
    </source>
</evidence>
<comment type="similarity">
    <text evidence="2">Belongs to the GST superfamily.</text>
</comment>
<evidence type="ECO:0000256" key="1">
    <source>
        <dbReference type="ARBA" id="ARBA00011738"/>
    </source>
</evidence>
<dbReference type="SFLD" id="SFLDS00019">
    <property type="entry name" value="Glutathione_Transferase_(cytos"/>
    <property type="match status" value="1"/>
</dbReference>
<dbReference type="InterPro" id="IPR036249">
    <property type="entry name" value="Thioredoxin-like_sf"/>
</dbReference>
<dbReference type="PROSITE" id="PS50405">
    <property type="entry name" value="GST_CTER"/>
    <property type="match status" value="1"/>
</dbReference>
<dbReference type="InterPro" id="IPR010987">
    <property type="entry name" value="Glutathione-S-Trfase_C-like"/>
</dbReference>
<dbReference type="AlphaFoldDB" id="C1BMX6"/>
<dbReference type="Gene3D" id="3.40.30.10">
    <property type="entry name" value="Glutaredoxin"/>
    <property type="match status" value="1"/>
</dbReference>
<dbReference type="InterPro" id="IPR004045">
    <property type="entry name" value="Glutathione_S-Trfase_N"/>
</dbReference>
<feature type="domain" description="GST C-terminal" evidence="4">
    <location>
        <begin position="89"/>
        <end position="217"/>
    </location>
</feature>
<dbReference type="PANTHER" id="PTHR43969">
    <property type="entry name" value="GLUTATHIONE S TRANSFERASE D10, ISOFORM A-RELATED"/>
    <property type="match status" value="1"/>
</dbReference>
<dbReference type="GO" id="GO:0006749">
    <property type="term" value="P:glutathione metabolic process"/>
    <property type="evidence" value="ECO:0007669"/>
    <property type="project" value="TreeGrafter"/>
</dbReference>
<evidence type="ECO:0000259" key="3">
    <source>
        <dbReference type="PROSITE" id="PS50404"/>
    </source>
</evidence>
<dbReference type="Pfam" id="PF02798">
    <property type="entry name" value="GST_N"/>
    <property type="match status" value="1"/>
</dbReference>
<keyword evidence="5" id="KW-0808">Transferase</keyword>
<dbReference type="SUPFAM" id="SSF47616">
    <property type="entry name" value="GST C-terminal domain-like"/>
    <property type="match status" value="1"/>
</dbReference>
<dbReference type="EMBL" id="BT075955">
    <property type="protein sequence ID" value="ACO10379.1"/>
    <property type="molecule type" value="mRNA"/>
</dbReference>
<dbReference type="GO" id="GO:0004364">
    <property type="term" value="F:glutathione transferase activity"/>
    <property type="evidence" value="ECO:0007669"/>
    <property type="project" value="TreeGrafter"/>
</dbReference>
<dbReference type="SUPFAM" id="SSF52833">
    <property type="entry name" value="Thioredoxin-like"/>
    <property type="match status" value="1"/>
</dbReference>
<comment type="subunit">
    <text evidence="1">Homodimer.</text>
</comment>
<organism evidence="5">
    <name type="scientific">Caligus rogercresseyi</name>
    <name type="common">Sea louse</name>
    <dbReference type="NCBI Taxonomy" id="217165"/>
    <lineage>
        <taxon>Eukaryota</taxon>
        <taxon>Metazoa</taxon>
        <taxon>Ecdysozoa</taxon>
        <taxon>Arthropoda</taxon>
        <taxon>Crustacea</taxon>
        <taxon>Multicrustacea</taxon>
        <taxon>Hexanauplia</taxon>
        <taxon>Copepoda</taxon>
        <taxon>Siphonostomatoida</taxon>
        <taxon>Caligidae</taxon>
        <taxon>Caligus</taxon>
    </lineage>
</organism>
<dbReference type="InterPro" id="IPR036282">
    <property type="entry name" value="Glutathione-S-Trfase_C_sf"/>
</dbReference>
<name>C1BMX6_CALRO</name>
<sequence>MGVEIYGLDISAPYRIACMAAEAAGTTYETKHVDIFSGDNMKPEFLALNPQHNVPVMKHNDFVLNESRAIATYLALEFDKTKKLYPTDCNMAHARISQRMYFDMGVFYKAFGECVYPKMFRNTEVPKEAFEKLHEVLGWANDMVKETGFAAGTDHMTIADICWVATYSTIKAAGIVPLDKYKELEAWFDKCVSLIPNYEKANGNGAKAFSEFYKSKV</sequence>
<evidence type="ECO:0000256" key="2">
    <source>
        <dbReference type="RuleBase" id="RU003494"/>
    </source>
</evidence>
<gene>
    <name evidence="5" type="primary">GSTT1</name>
</gene>
<dbReference type="PANTHER" id="PTHR43969:SF9">
    <property type="entry name" value="GLUTATHIONE S TRANSFERASE D10, ISOFORM A-RELATED"/>
    <property type="match status" value="1"/>
</dbReference>
<dbReference type="InterPro" id="IPR004046">
    <property type="entry name" value="GST_C"/>
</dbReference>
<proteinExistence type="evidence at transcript level"/>
<dbReference type="CDD" id="cd03177">
    <property type="entry name" value="GST_C_Delta_Epsilon"/>
    <property type="match status" value="1"/>
</dbReference>
<reference evidence="5" key="1">
    <citation type="submission" date="2009-03" db="EMBL/GenBank/DDBJ databases">
        <title>Caligus rogercresseyi ESTs and full-length cDNAs.</title>
        <authorList>
            <person name="Yasuike M."/>
            <person name="von Schalburg K."/>
            <person name="Cooper G."/>
            <person name="Leong J."/>
            <person name="Jones S.R.M."/>
            <person name="Koop B.F."/>
        </authorList>
    </citation>
    <scope>NUCLEOTIDE SEQUENCE</scope>
    <source>
        <tissue evidence="5">Whole body</tissue>
    </source>
</reference>
<feature type="domain" description="GST N-terminal" evidence="3">
    <location>
        <begin position="1"/>
        <end position="82"/>
    </location>
</feature>
<dbReference type="Pfam" id="PF00043">
    <property type="entry name" value="GST_C"/>
    <property type="match status" value="1"/>
</dbReference>
<dbReference type="PROSITE" id="PS50404">
    <property type="entry name" value="GST_NTER"/>
    <property type="match status" value="1"/>
</dbReference>
<dbReference type="SFLD" id="SFLDG00358">
    <property type="entry name" value="Main_(cytGST)"/>
    <property type="match status" value="1"/>
</dbReference>
<protein>
    <submittedName>
        <fullName evidence="5">Glutathione S-transferase 1-1</fullName>
    </submittedName>
</protein>
<dbReference type="InterPro" id="IPR040079">
    <property type="entry name" value="Glutathione_S-Trfase"/>
</dbReference>
<evidence type="ECO:0000313" key="5">
    <source>
        <dbReference type="EMBL" id="ACO10379.1"/>
    </source>
</evidence>
<dbReference type="Gene3D" id="1.20.1050.10">
    <property type="match status" value="1"/>
</dbReference>
<dbReference type="SFLD" id="SFLDG01153">
    <property type="entry name" value="Main.4:_Theta-like"/>
    <property type="match status" value="1"/>
</dbReference>
<accession>C1BMX6</accession>